<dbReference type="EC" id="2.4.-.-" evidence="11"/>
<dbReference type="InterPro" id="IPR050297">
    <property type="entry name" value="LipidA_mod_glycosyltrf_83"/>
</dbReference>
<dbReference type="EMBL" id="JAVLSF010000003">
    <property type="protein sequence ID" value="MDR9772335.1"/>
    <property type="molecule type" value="Genomic_DNA"/>
</dbReference>
<keyword evidence="4 11" id="KW-0808">Transferase</keyword>
<dbReference type="RefSeq" id="WP_097535430.1">
    <property type="nucleotide sequence ID" value="NZ_JAVLSD010000012.1"/>
</dbReference>
<dbReference type="GO" id="GO:0016763">
    <property type="term" value="F:pentosyltransferase activity"/>
    <property type="evidence" value="ECO:0007669"/>
    <property type="project" value="TreeGrafter"/>
</dbReference>
<keyword evidence="6 9" id="KW-1133">Transmembrane helix</keyword>
<evidence type="ECO:0000256" key="8">
    <source>
        <dbReference type="SAM" id="MobiDB-lite"/>
    </source>
</evidence>
<comment type="caution">
    <text evidence="11">The sequence shown here is derived from an EMBL/GenBank/DDBJ whole genome shotgun (WGS) entry which is preliminary data.</text>
</comment>
<feature type="transmembrane region" description="Helical" evidence="9">
    <location>
        <begin position="346"/>
        <end position="364"/>
    </location>
</feature>
<accession>A0A2A6KB41</accession>
<dbReference type="GO" id="GO:0009103">
    <property type="term" value="P:lipopolysaccharide biosynthetic process"/>
    <property type="evidence" value="ECO:0007669"/>
    <property type="project" value="UniProtKB-ARBA"/>
</dbReference>
<evidence type="ECO:0000313" key="11">
    <source>
        <dbReference type="EMBL" id="MDR9772335.1"/>
    </source>
</evidence>
<feature type="domain" description="Glycosyltransferase RgtA/B/C/D-like" evidence="10">
    <location>
        <begin position="117"/>
        <end position="272"/>
    </location>
</feature>
<proteinExistence type="predicted"/>
<evidence type="ECO:0000256" key="2">
    <source>
        <dbReference type="ARBA" id="ARBA00022475"/>
    </source>
</evidence>
<feature type="transmembrane region" description="Helical" evidence="9">
    <location>
        <begin position="257"/>
        <end position="275"/>
    </location>
</feature>
<evidence type="ECO:0000313" key="13">
    <source>
        <dbReference type="Proteomes" id="UP000219914"/>
    </source>
</evidence>
<feature type="transmembrane region" description="Helical" evidence="9">
    <location>
        <begin position="376"/>
        <end position="394"/>
    </location>
</feature>
<dbReference type="EMBL" id="NWSY01000014">
    <property type="protein sequence ID" value="PDT22014.1"/>
    <property type="molecule type" value="Genomic_DNA"/>
</dbReference>
<evidence type="ECO:0000256" key="7">
    <source>
        <dbReference type="ARBA" id="ARBA00023136"/>
    </source>
</evidence>
<gene>
    <name evidence="12" type="ORF">CO674_19310</name>
    <name evidence="11" type="ORF">RJJ65_06640</name>
</gene>
<dbReference type="InterPro" id="IPR038731">
    <property type="entry name" value="RgtA/B/C-like"/>
</dbReference>
<dbReference type="PANTHER" id="PTHR33908">
    <property type="entry name" value="MANNOSYLTRANSFERASE YKCB-RELATED"/>
    <property type="match status" value="1"/>
</dbReference>
<reference evidence="12 13" key="1">
    <citation type="submission" date="2017-09" db="EMBL/GenBank/DDBJ databases">
        <title>Comparative genomics of rhizobia isolated from Phaseolus vulgaris in China.</title>
        <authorList>
            <person name="Tong W."/>
        </authorList>
    </citation>
    <scope>NUCLEOTIDE SEQUENCE [LARGE SCALE GENOMIC DNA]</scope>
    <source>
        <strain evidence="12 13">FH14</strain>
    </source>
</reference>
<dbReference type="PANTHER" id="PTHR33908:SF11">
    <property type="entry name" value="MEMBRANE PROTEIN"/>
    <property type="match status" value="1"/>
</dbReference>
<dbReference type="Proteomes" id="UP001268610">
    <property type="component" value="Unassembled WGS sequence"/>
</dbReference>
<keyword evidence="13" id="KW-1185">Reference proteome</keyword>
<feature type="transmembrane region" description="Helical" evidence="9">
    <location>
        <begin position="316"/>
        <end position="334"/>
    </location>
</feature>
<evidence type="ECO:0000256" key="1">
    <source>
        <dbReference type="ARBA" id="ARBA00004651"/>
    </source>
</evidence>
<keyword evidence="7 9" id="KW-0472">Membrane</keyword>
<evidence type="ECO:0000259" key="10">
    <source>
        <dbReference type="Pfam" id="PF13231"/>
    </source>
</evidence>
<evidence type="ECO:0000313" key="12">
    <source>
        <dbReference type="EMBL" id="PDT22014.1"/>
    </source>
</evidence>
<reference evidence="11" key="2">
    <citation type="submission" date="2023-04" db="EMBL/GenBank/DDBJ databases">
        <title>Genomic characterization of faba bean (Vicia faba) microsymbionts in Mexican soils.</title>
        <authorList>
            <person name="Rivera Orduna F.N."/>
            <person name="Guevara-Luna J."/>
            <person name="Yan J."/>
            <person name="Arroyo-Herrera I."/>
            <person name="Li Y."/>
            <person name="Vasquez-Murrieta M.S."/>
            <person name="Wang E.T."/>
        </authorList>
    </citation>
    <scope>NUCLEOTIDE SEQUENCE</scope>
    <source>
        <strain evidence="11">CH26</strain>
    </source>
</reference>
<protein>
    <submittedName>
        <fullName evidence="12">Glycosyl transferase</fullName>
    </submittedName>
    <submittedName>
        <fullName evidence="11">Glycosyltransferase family 39 protein</fullName>
        <ecNumber evidence="11">2.4.-.-</ecNumber>
    </submittedName>
</protein>
<dbReference type="AlphaFoldDB" id="A0A2A6KB41"/>
<evidence type="ECO:0000256" key="6">
    <source>
        <dbReference type="ARBA" id="ARBA00022989"/>
    </source>
</evidence>
<comment type="subcellular location">
    <subcellularLocation>
        <location evidence="1">Cell membrane</location>
        <topology evidence="1">Multi-pass membrane protein</topology>
    </subcellularLocation>
</comment>
<feature type="transmembrane region" description="Helical" evidence="9">
    <location>
        <begin position="406"/>
        <end position="426"/>
    </location>
</feature>
<feature type="region of interest" description="Disordered" evidence="8">
    <location>
        <begin position="1"/>
        <end position="25"/>
    </location>
</feature>
<dbReference type="Proteomes" id="UP000219914">
    <property type="component" value="Unassembled WGS sequence"/>
</dbReference>
<feature type="transmembrane region" description="Helical" evidence="9">
    <location>
        <begin position="43"/>
        <end position="63"/>
    </location>
</feature>
<evidence type="ECO:0000256" key="4">
    <source>
        <dbReference type="ARBA" id="ARBA00022679"/>
    </source>
</evidence>
<keyword evidence="3 11" id="KW-0328">Glycosyltransferase</keyword>
<keyword evidence="5 9" id="KW-0812">Transmembrane</keyword>
<evidence type="ECO:0000256" key="9">
    <source>
        <dbReference type="SAM" id="Phobius"/>
    </source>
</evidence>
<evidence type="ECO:0000313" key="14">
    <source>
        <dbReference type="Proteomes" id="UP001268610"/>
    </source>
</evidence>
<evidence type="ECO:0000256" key="5">
    <source>
        <dbReference type="ARBA" id="ARBA00022692"/>
    </source>
</evidence>
<name>A0A2A6KB41_9HYPH</name>
<organism evidence="11 14">
    <name type="scientific">Rhizobium hidalgonense</name>
    <dbReference type="NCBI Taxonomy" id="1538159"/>
    <lineage>
        <taxon>Bacteria</taxon>
        <taxon>Pseudomonadati</taxon>
        <taxon>Pseudomonadota</taxon>
        <taxon>Alphaproteobacteria</taxon>
        <taxon>Hyphomicrobiales</taxon>
        <taxon>Rhizobiaceae</taxon>
        <taxon>Rhizobium/Agrobacterium group</taxon>
        <taxon>Rhizobium</taxon>
    </lineage>
</organism>
<feature type="transmembrane region" description="Helical" evidence="9">
    <location>
        <begin position="225"/>
        <end position="245"/>
    </location>
</feature>
<keyword evidence="2" id="KW-1003">Cell membrane</keyword>
<feature type="transmembrane region" description="Helical" evidence="9">
    <location>
        <begin position="133"/>
        <end position="154"/>
    </location>
</feature>
<feature type="transmembrane region" description="Helical" evidence="9">
    <location>
        <begin position="188"/>
        <end position="205"/>
    </location>
</feature>
<sequence>MTKLPRQPSTPLRIAPDGPDLNQAEDQRYPQQTIGRNMARRNYLNLDTAILLGILIIAIVFRFHKITLPLVDGFSWREISTAMMADNFHQRSWNIFFPEVSWTGPGPSYQGREFQIVSYLTALLYQLFGWHDWFGRVVAAFFGLVTVFSLHRLAAQCWSEMHAHAAALAYALMPAAIMIDSSFLPDPAMLALVTLGVWLFVKYWAGGSGWLLPLATASVSLGALSKPPGLVAGAVIFYLMVCWVLEKKQKQATRVFLWGLVSLAIVAAYYSWAIYLGRNYPPFHIAGSGGYIWDGGFWAYVKNRFYIKSAWNTSVWWFYGYPFLMLLAVGLWIPPRPADDPERRRLSAIPYVWLAAATILYLAAAGEITANVWNFHIFHVPVAMFSGHGALLLATLSSRAIVKPAVALRAVCIVAVALAWSTLPLVRTMKKPIAMNGKLLGEELARLAKPGDLVVATAPDVGDPVAVYYSRTRGWVFPPGGGDADWSTFVADDATAIAQFEELRAQGADLFGVTKNATDHQNLRFIEHHAGVIKYLDKTATKLVDSADFLVYRITRP</sequence>
<dbReference type="GO" id="GO:0005886">
    <property type="term" value="C:plasma membrane"/>
    <property type="evidence" value="ECO:0007669"/>
    <property type="project" value="UniProtKB-SubCell"/>
</dbReference>
<dbReference type="Pfam" id="PF13231">
    <property type="entry name" value="PMT_2"/>
    <property type="match status" value="1"/>
</dbReference>
<evidence type="ECO:0000256" key="3">
    <source>
        <dbReference type="ARBA" id="ARBA00022676"/>
    </source>
</evidence>